<sequence>MWVCNLCRKQQEILTKSGAWFFGSGPQQPPSQDGTLSDTATGGSSDAPREKKARLQERSRSQTPLSTAAASSQEISSIVQPDRRKGIELSQQAMGLEQKQTSSRSRSEPPKERKKASMGSEQNGKGGLKGERKRVPKSSLQQGEGQADERECKERRDGRRLEKGRSQDYSDFPKQFEEGKAIEEEKQRKEDDYHTRYRSDPNLASLDPSSAILIRKAKREKMETMLRNDSLSSDQSESVRPSPPKPHRSKRGGKKRQMSVSSSEEEGASTPEYTSCDDVEIESESVSEKATELR</sequence>
<evidence type="ECO:0000313" key="2">
    <source>
        <dbReference type="Proteomes" id="UP000827872"/>
    </source>
</evidence>
<reference evidence="1" key="1">
    <citation type="submission" date="2021-08" db="EMBL/GenBank/DDBJ databases">
        <title>The first chromosome-level gecko genome reveals the dynamic sex chromosomes of Neotropical dwarf geckos (Sphaerodactylidae: Sphaerodactylus).</title>
        <authorList>
            <person name="Pinto B.J."/>
            <person name="Keating S.E."/>
            <person name="Gamble T."/>
        </authorList>
    </citation>
    <scope>NUCLEOTIDE SEQUENCE</scope>
    <source>
        <strain evidence="1">TG3544</strain>
    </source>
</reference>
<evidence type="ECO:0000313" key="1">
    <source>
        <dbReference type="EMBL" id="KAH8017577.1"/>
    </source>
</evidence>
<dbReference type="Proteomes" id="UP000827872">
    <property type="component" value="Linkage Group LG01"/>
</dbReference>
<protein>
    <submittedName>
        <fullName evidence="1">Uncharacterized protein</fullName>
    </submittedName>
</protein>
<organism evidence="1 2">
    <name type="scientific">Sphaerodactylus townsendi</name>
    <dbReference type="NCBI Taxonomy" id="933632"/>
    <lineage>
        <taxon>Eukaryota</taxon>
        <taxon>Metazoa</taxon>
        <taxon>Chordata</taxon>
        <taxon>Craniata</taxon>
        <taxon>Vertebrata</taxon>
        <taxon>Euteleostomi</taxon>
        <taxon>Lepidosauria</taxon>
        <taxon>Squamata</taxon>
        <taxon>Bifurcata</taxon>
        <taxon>Gekkota</taxon>
        <taxon>Sphaerodactylidae</taxon>
        <taxon>Sphaerodactylus</taxon>
    </lineage>
</organism>
<proteinExistence type="predicted"/>
<comment type="caution">
    <text evidence="1">The sequence shown here is derived from an EMBL/GenBank/DDBJ whole genome shotgun (WGS) entry which is preliminary data.</text>
</comment>
<name>A0ACB8GDP4_9SAUR</name>
<dbReference type="EMBL" id="CM037614">
    <property type="protein sequence ID" value="KAH8017577.1"/>
    <property type="molecule type" value="Genomic_DNA"/>
</dbReference>
<keyword evidence="2" id="KW-1185">Reference proteome</keyword>
<gene>
    <name evidence="1" type="ORF">K3G42_030820</name>
</gene>
<accession>A0ACB8GDP4</accession>